<dbReference type="EMBL" id="VYSB01000001">
    <property type="protein sequence ID" value="MYZ50850.1"/>
    <property type="molecule type" value="Genomic_DNA"/>
</dbReference>
<dbReference type="Proteomes" id="UP000481947">
    <property type="component" value="Unassembled WGS sequence"/>
</dbReference>
<accession>A0A7C9J5X5</accession>
<protein>
    <submittedName>
        <fullName evidence="2">HNH endonuclease</fullName>
    </submittedName>
</protein>
<sequence>MPSTCYLCTRAFDGEMTRQHGEHIIQNAIGGALISEEILCETCGGKLGRTVDTEFSTALAPLTVLLNLPRDRGDYSRVGAKLIAKTVEAAPLEDVQFTLNNDFSVVPRQPVAVRDDVKRLVTVIGATQRQAEQYAKSPQIQVLVARGYTLELSTNAAAHVQNLLVPVGPNSKAVLRGVLKIAIGYASYSGVPRKDFKHLLDQDDLTKSDEMLRATVFPYYPTIDVERFFETEKHTHEDWYPTHHLYLFSQGADLYCYVELFGTIQKYVHLTGRYAGQPLMKKFVQKAEKWEFNEKTFIARDLKDLQILAGEFDVTMEGRLCEDIQKDVLNRARSRAYSLEPEKTIEKVRHLMGLLAQFSLLKNADHFEVVRSVFMKASIAKAQLGLSLLDDLQADPMIALPLVRQTFEDFRIGSIFASRPEQARMVSVVDLDKYAAYKIYELLRAKKRDSLLQYSIL</sequence>
<evidence type="ECO:0000313" key="2">
    <source>
        <dbReference type="EMBL" id="MYZ50850.1"/>
    </source>
</evidence>
<reference evidence="2 3" key="1">
    <citation type="submission" date="2019-09" db="EMBL/GenBank/DDBJ databases">
        <title>Identification of Malikia spinosa a prominent benzene-, toluene-, and ethylbenzene-degrading bacterium: enrichment, isolation and whole genome sequencing.</title>
        <authorList>
            <person name="Tancsics A."/>
            <person name="Revesz F."/>
            <person name="Kriszt B."/>
        </authorList>
    </citation>
    <scope>NUCLEOTIDE SEQUENCE [LARGE SCALE GENOMIC DNA]</scope>
    <source>
        <strain evidence="2 3">AB6</strain>
    </source>
</reference>
<name>A0A7C9J5X5_9BURK</name>
<keyword evidence="2" id="KW-0378">Hydrolase</keyword>
<feature type="domain" description="HNH endonuclease 5" evidence="1">
    <location>
        <begin position="5"/>
        <end position="57"/>
    </location>
</feature>
<dbReference type="AlphaFoldDB" id="A0A7C9J5X5"/>
<gene>
    <name evidence="2" type="ORF">F5985_01520</name>
</gene>
<keyword evidence="2" id="KW-0540">Nuclease</keyword>
<dbReference type="Pfam" id="PF14279">
    <property type="entry name" value="HNH_5"/>
    <property type="match status" value="1"/>
</dbReference>
<keyword evidence="2" id="KW-0255">Endonuclease</keyword>
<dbReference type="GO" id="GO:0004519">
    <property type="term" value="F:endonuclease activity"/>
    <property type="evidence" value="ECO:0007669"/>
    <property type="project" value="UniProtKB-KW"/>
</dbReference>
<evidence type="ECO:0000313" key="3">
    <source>
        <dbReference type="Proteomes" id="UP000481947"/>
    </source>
</evidence>
<evidence type="ECO:0000259" key="1">
    <source>
        <dbReference type="Pfam" id="PF14279"/>
    </source>
</evidence>
<organism evidence="2 3">
    <name type="scientific">Malikia spinosa</name>
    <dbReference type="NCBI Taxonomy" id="86180"/>
    <lineage>
        <taxon>Bacteria</taxon>
        <taxon>Pseudomonadati</taxon>
        <taxon>Pseudomonadota</taxon>
        <taxon>Betaproteobacteria</taxon>
        <taxon>Burkholderiales</taxon>
        <taxon>Comamonadaceae</taxon>
        <taxon>Malikia</taxon>
    </lineage>
</organism>
<comment type="caution">
    <text evidence="2">The sequence shown here is derived from an EMBL/GenBank/DDBJ whole genome shotgun (WGS) entry which is preliminary data.</text>
</comment>
<dbReference type="InterPro" id="IPR029471">
    <property type="entry name" value="HNH_5"/>
</dbReference>
<proteinExistence type="predicted"/>